<dbReference type="Proteomes" id="UP001320972">
    <property type="component" value="Unassembled WGS sequence"/>
</dbReference>
<evidence type="ECO:0000256" key="5">
    <source>
        <dbReference type="ARBA" id="ARBA00022840"/>
    </source>
</evidence>
<feature type="transmembrane region" description="Helical" evidence="7">
    <location>
        <begin position="98"/>
        <end position="116"/>
    </location>
</feature>
<keyword evidence="5 10" id="KW-0067">ATP-binding</keyword>
<dbReference type="Gene3D" id="3.30.565.10">
    <property type="entry name" value="Histidine kinase-like ATPase, C-terminal domain"/>
    <property type="match status" value="1"/>
</dbReference>
<feature type="transmembrane region" description="Helical" evidence="7">
    <location>
        <begin position="68"/>
        <end position="86"/>
    </location>
</feature>
<proteinExistence type="predicted"/>
<dbReference type="InterPro" id="IPR036890">
    <property type="entry name" value="HATPase_C_sf"/>
</dbReference>
<dbReference type="Proteomes" id="UP001321018">
    <property type="component" value="Unassembled WGS sequence"/>
</dbReference>
<accession>A0AAP3E3Q4</accession>
<dbReference type="InterPro" id="IPR000014">
    <property type="entry name" value="PAS"/>
</dbReference>
<evidence type="ECO:0000256" key="7">
    <source>
        <dbReference type="SAM" id="Phobius"/>
    </source>
</evidence>
<dbReference type="PRINTS" id="PR00344">
    <property type="entry name" value="BCTRLSENSOR"/>
</dbReference>
<dbReference type="GO" id="GO:0016301">
    <property type="term" value="F:kinase activity"/>
    <property type="evidence" value="ECO:0007669"/>
    <property type="project" value="UniProtKB-KW"/>
</dbReference>
<dbReference type="Pfam" id="PF00989">
    <property type="entry name" value="PAS"/>
    <property type="match status" value="1"/>
</dbReference>
<dbReference type="InterPro" id="IPR003594">
    <property type="entry name" value="HATPase_dom"/>
</dbReference>
<keyword evidence="1" id="KW-0597">Phosphoprotein</keyword>
<dbReference type="EMBL" id="JAOPKA010000017">
    <property type="protein sequence ID" value="MCU4743660.1"/>
    <property type="molecule type" value="Genomic_DNA"/>
</dbReference>
<keyword evidence="4" id="KW-0418">Kinase</keyword>
<dbReference type="SUPFAM" id="SSF55874">
    <property type="entry name" value="ATPase domain of HSP90 chaperone/DNA topoisomerase II/histidine kinase"/>
    <property type="match status" value="1"/>
</dbReference>
<dbReference type="PANTHER" id="PTHR43065">
    <property type="entry name" value="SENSOR HISTIDINE KINASE"/>
    <property type="match status" value="1"/>
</dbReference>
<evidence type="ECO:0000256" key="4">
    <source>
        <dbReference type="ARBA" id="ARBA00022777"/>
    </source>
</evidence>
<keyword evidence="3" id="KW-0547">Nucleotide-binding</keyword>
<organism evidence="10 13">
    <name type="scientific">Natronoglomus mannanivorans</name>
    <dbReference type="NCBI Taxonomy" id="2979990"/>
    <lineage>
        <taxon>Archaea</taxon>
        <taxon>Methanobacteriati</taxon>
        <taxon>Methanobacteriota</taxon>
        <taxon>Stenosarchaea group</taxon>
        <taxon>Halobacteria</taxon>
        <taxon>Halobacteriales</taxon>
        <taxon>Natrialbaceae</taxon>
        <taxon>Natronoglomus</taxon>
    </lineage>
</organism>
<feature type="transmembrane region" description="Helical" evidence="7">
    <location>
        <begin position="151"/>
        <end position="169"/>
    </location>
</feature>
<feature type="transmembrane region" description="Helical" evidence="7">
    <location>
        <begin position="181"/>
        <end position="198"/>
    </location>
</feature>
<dbReference type="Pfam" id="PF02518">
    <property type="entry name" value="HATPase_c"/>
    <property type="match status" value="1"/>
</dbReference>
<dbReference type="CDD" id="cd00130">
    <property type="entry name" value="PAS"/>
    <property type="match status" value="1"/>
</dbReference>
<evidence type="ECO:0000256" key="1">
    <source>
        <dbReference type="ARBA" id="ARBA00022553"/>
    </source>
</evidence>
<dbReference type="PROSITE" id="PS50109">
    <property type="entry name" value="HIS_KIN"/>
    <property type="match status" value="1"/>
</dbReference>
<dbReference type="GO" id="GO:0005524">
    <property type="term" value="F:ATP binding"/>
    <property type="evidence" value="ECO:0007669"/>
    <property type="project" value="UniProtKB-KW"/>
</dbReference>
<feature type="transmembrane region" description="Helical" evidence="7">
    <location>
        <begin position="37"/>
        <end position="56"/>
    </location>
</feature>
<evidence type="ECO:0000313" key="13">
    <source>
        <dbReference type="Proteomes" id="UP001321018"/>
    </source>
</evidence>
<dbReference type="PROSITE" id="PS50112">
    <property type="entry name" value="PAS"/>
    <property type="match status" value="1"/>
</dbReference>
<keyword evidence="2" id="KW-0808">Transferase</keyword>
<comment type="caution">
    <text evidence="10">The sequence shown here is derived from an EMBL/GenBank/DDBJ whole genome shotgun (WGS) entry which is preliminary data.</text>
</comment>
<dbReference type="Pfam" id="PF16927">
    <property type="entry name" value="HisKA_7TM"/>
    <property type="match status" value="1"/>
</dbReference>
<dbReference type="Gene3D" id="3.30.450.20">
    <property type="entry name" value="PAS domain"/>
    <property type="match status" value="1"/>
</dbReference>
<dbReference type="GO" id="GO:0006355">
    <property type="term" value="P:regulation of DNA-templated transcription"/>
    <property type="evidence" value="ECO:0007669"/>
    <property type="project" value="InterPro"/>
</dbReference>
<name>A0AAP3E3Q4_9EURY</name>
<dbReference type="InterPro" id="IPR005467">
    <property type="entry name" value="His_kinase_dom"/>
</dbReference>
<dbReference type="InterPro" id="IPR031621">
    <property type="entry name" value="HisKA_7TM"/>
</dbReference>
<dbReference type="CDD" id="cd00075">
    <property type="entry name" value="HATPase"/>
    <property type="match status" value="1"/>
</dbReference>
<protein>
    <submittedName>
        <fullName evidence="10">ATP-binding protein</fullName>
    </submittedName>
</protein>
<evidence type="ECO:0000313" key="11">
    <source>
        <dbReference type="EMBL" id="MCU4972119.1"/>
    </source>
</evidence>
<keyword evidence="7" id="KW-1133">Transmembrane helix</keyword>
<evidence type="ECO:0000313" key="10">
    <source>
        <dbReference type="EMBL" id="MCU4743660.1"/>
    </source>
</evidence>
<evidence type="ECO:0000256" key="6">
    <source>
        <dbReference type="ARBA" id="ARBA00023012"/>
    </source>
</evidence>
<dbReference type="GO" id="GO:0000160">
    <property type="term" value="P:phosphorelay signal transduction system"/>
    <property type="evidence" value="ECO:0007669"/>
    <property type="project" value="UniProtKB-KW"/>
</dbReference>
<keyword evidence="7" id="KW-0812">Transmembrane</keyword>
<dbReference type="InterPro" id="IPR004358">
    <property type="entry name" value="Sig_transdc_His_kin-like_C"/>
</dbReference>
<feature type="domain" description="Histidine kinase" evidence="8">
    <location>
        <begin position="353"/>
        <end position="573"/>
    </location>
</feature>
<dbReference type="RefSeq" id="WP_338005477.1">
    <property type="nucleotide sequence ID" value="NZ_JAOPKA010000017.1"/>
</dbReference>
<dbReference type="InterPro" id="IPR013767">
    <property type="entry name" value="PAS_fold"/>
</dbReference>
<dbReference type="EMBL" id="JAOPKB010000002">
    <property type="protein sequence ID" value="MCU4972119.1"/>
    <property type="molecule type" value="Genomic_DNA"/>
</dbReference>
<reference evidence="10 12" key="1">
    <citation type="submission" date="2022-09" db="EMBL/GenBank/DDBJ databases">
        <title>Enrichment on poylsaccharides allowed isolation of novel metabolic and taxonomic groups of Haloarchaea.</title>
        <authorList>
            <person name="Sorokin D.Y."/>
            <person name="Elcheninov A.G."/>
            <person name="Khizhniak T.V."/>
            <person name="Kolganova T.V."/>
            <person name="Kublanov I.V."/>
        </authorList>
    </citation>
    <scope>NUCLEOTIDE SEQUENCE</scope>
    <source>
        <strain evidence="11 12">AArc-m2/3/4</strain>
        <strain evidence="10">AArc-xg1-1</strain>
    </source>
</reference>
<sequence>MAVTSLLFVLALCSGIASIVCGVLVSRRWHKPGADWFVVCVVGAVCWSFAYAAGMLVSDPAVRWVFEIPIWVGHGIVPVAFLLFVLRYTGRVESLSAVHHLLLWTIPLLTVVAVLTNDVHHLMWSNFQLESVGGAATVYYDKGPWLYVHKLYSYVLIAGATIVLVQMLAARDSLYTAQAGLLVAVSIPLVAGSLLWLFEVGPYPQVTLTPLLFGPVFAVATLVLFRSTLFDSAPAARRIGKRRVIDDFDDSVVLLDDTDRIVDANDAAERTLETERDELVGEFIDTIVPETSTGVEPGRFTARLESAAGYRTYEITISTVSDGRGNALGHSLVFHDITTETQRRQRLSVLNRVLRHNLRNDLNVIQSYAAQLEGRVEHPDDELVSVIVEQSAKLATLGEKARRIERTLDTPGGTPGHVSIASVITSVVDNFDETDATFSITVGDRSRSRDELREDGGAEDIEFLTYRSILETVLEDAVENAVVHGGECPSIRIAATRREDSVELVVTDDGPGIPEVERTPLETGTETALEHGSGLGLWLIAWGTSQLGGSVTFTNLDGERGGAEVRFQLPTSPESE</sequence>
<gene>
    <name evidence="11" type="ORF">OB955_05150</name>
    <name evidence="10" type="ORF">OB960_19940</name>
</gene>
<evidence type="ECO:0000259" key="9">
    <source>
        <dbReference type="PROSITE" id="PS50112"/>
    </source>
</evidence>
<evidence type="ECO:0000313" key="12">
    <source>
        <dbReference type="Proteomes" id="UP001320972"/>
    </source>
</evidence>
<dbReference type="SUPFAM" id="SSF55785">
    <property type="entry name" value="PYP-like sensor domain (PAS domain)"/>
    <property type="match status" value="1"/>
</dbReference>
<evidence type="ECO:0000259" key="8">
    <source>
        <dbReference type="PROSITE" id="PS50109"/>
    </source>
</evidence>
<evidence type="ECO:0000256" key="3">
    <source>
        <dbReference type="ARBA" id="ARBA00022741"/>
    </source>
</evidence>
<feature type="transmembrane region" description="Helical" evidence="7">
    <location>
        <begin position="6"/>
        <end position="25"/>
    </location>
</feature>
<dbReference type="AlphaFoldDB" id="A0AAP3E3Q4"/>
<feature type="domain" description="PAS" evidence="9">
    <location>
        <begin position="242"/>
        <end position="290"/>
    </location>
</feature>
<keyword evidence="12" id="KW-1185">Reference proteome</keyword>
<evidence type="ECO:0000256" key="2">
    <source>
        <dbReference type="ARBA" id="ARBA00022679"/>
    </source>
</evidence>
<dbReference type="InterPro" id="IPR035965">
    <property type="entry name" value="PAS-like_dom_sf"/>
</dbReference>
<feature type="transmembrane region" description="Helical" evidence="7">
    <location>
        <begin position="210"/>
        <end position="229"/>
    </location>
</feature>
<dbReference type="SMART" id="SM00387">
    <property type="entry name" value="HATPase_c"/>
    <property type="match status" value="1"/>
</dbReference>
<keyword evidence="7" id="KW-0472">Membrane</keyword>
<dbReference type="PANTHER" id="PTHR43065:SF52">
    <property type="entry name" value="SENSOR PROTEIN KINASE PILS"/>
    <property type="match status" value="1"/>
</dbReference>
<keyword evidence="6" id="KW-0902">Two-component regulatory system</keyword>